<evidence type="ECO:0000313" key="1">
    <source>
        <dbReference type="EMBL" id="MFC6020198.1"/>
    </source>
</evidence>
<proteinExistence type="predicted"/>
<name>A0ABW1KII6_9ACTN</name>
<keyword evidence="2" id="KW-1185">Reference proteome</keyword>
<gene>
    <name evidence="1" type="ORF">ACFP2T_29020</name>
</gene>
<evidence type="ECO:0000313" key="2">
    <source>
        <dbReference type="Proteomes" id="UP001596203"/>
    </source>
</evidence>
<accession>A0ABW1KII6</accession>
<sequence length="372" mass="39458">MTGRAPLVVVGNPDNRRVTLFRTAAAEAGVPTTVLPWRRLVAAPVRLPRQAMVRIDSPGEDAEVDRLLRGAGRPAEHGEIIGLAPWYAGLRAALDRLDEAAHAAGATLLNPPSDVLGMFDKRTCHARLTAAGVPVPPALPRPGGLGDYGELRAAMRAAGWHRVFVKPAHGSSASGVLALQVAPGRIRATTSVELAADGRLFNSLRVRDYTGEREVATIVDRLAPDGLHVERWFPKAGLDDATIDLRVLVVAGRPEHVVVRSSPGPLTNLHLGNARGDLGAVRTAMGERAYAAALHSCVRAAACFSTSLHVGVDLLVGTDWRRHAVAEVNAFGDLLPGVFDPAGRDSYAAELHALRSGRFDRWRAGTSAGRAA</sequence>
<organism evidence="1 2">
    <name type="scientific">Plantactinospora solaniradicis</name>
    <dbReference type="NCBI Taxonomy" id="1723736"/>
    <lineage>
        <taxon>Bacteria</taxon>
        <taxon>Bacillati</taxon>
        <taxon>Actinomycetota</taxon>
        <taxon>Actinomycetes</taxon>
        <taxon>Micromonosporales</taxon>
        <taxon>Micromonosporaceae</taxon>
        <taxon>Plantactinospora</taxon>
    </lineage>
</organism>
<dbReference type="Gene3D" id="3.30.470.20">
    <property type="entry name" value="ATP-grasp fold, B domain"/>
    <property type="match status" value="1"/>
</dbReference>
<dbReference type="InterPro" id="IPR047778">
    <property type="entry name" value="STM4014-like"/>
</dbReference>
<dbReference type="RefSeq" id="WP_377427110.1">
    <property type="nucleotide sequence ID" value="NZ_JBHSPR010000032.1"/>
</dbReference>
<dbReference type="Proteomes" id="UP001596203">
    <property type="component" value="Unassembled WGS sequence"/>
</dbReference>
<dbReference type="NCBIfam" id="NF038074">
    <property type="entry name" value="fam_STM4014"/>
    <property type="match status" value="1"/>
</dbReference>
<protein>
    <submittedName>
        <fullName evidence="1">STM4014 family protein</fullName>
    </submittedName>
</protein>
<dbReference type="SUPFAM" id="SSF56059">
    <property type="entry name" value="Glutathione synthetase ATP-binding domain-like"/>
    <property type="match status" value="1"/>
</dbReference>
<comment type="caution">
    <text evidence="1">The sequence shown here is derived from an EMBL/GenBank/DDBJ whole genome shotgun (WGS) entry which is preliminary data.</text>
</comment>
<reference evidence="2" key="1">
    <citation type="journal article" date="2019" name="Int. J. Syst. Evol. Microbiol.">
        <title>The Global Catalogue of Microorganisms (GCM) 10K type strain sequencing project: providing services to taxonomists for standard genome sequencing and annotation.</title>
        <authorList>
            <consortium name="The Broad Institute Genomics Platform"/>
            <consortium name="The Broad Institute Genome Sequencing Center for Infectious Disease"/>
            <person name="Wu L."/>
            <person name="Ma J."/>
        </authorList>
    </citation>
    <scope>NUCLEOTIDE SEQUENCE [LARGE SCALE GENOMIC DNA]</scope>
    <source>
        <strain evidence="2">ZS-35-S2</strain>
    </source>
</reference>
<dbReference type="EMBL" id="JBHSPR010000032">
    <property type="protein sequence ID" value="MFC6020198.1"/>
    <property type="molecule type" value="Genomic_DNA"/>
</dbReference>